<accession>A0AAD4BK58</accession>
<feature type="transmembrane region" description="Helical" evidence="1">
    <location>
        <begin position="211"/>
        <end position="232"/>
    </location>
</feature>
<feature type="transmembrane region" description="Helical" evidence="1">
    <location>
        <begin position="169"/>
        <end position="191"/>
    </location>
</feature>
<proteinExistence type="predicted"/>
<keyword evidence="1" id="KW-0812">Transmembrane</keyword>
<sequence length="309" mass="33375">MAVLPPLNQIAIVGIWIETVLYGVNCVLYGLCMFVLLRGAKTAPLRFMLVVMSTILFLLCTVHVGASLRQLLEAFVYAPTDVPYYSITYWLDLAAAPRVLKGFLFGTLVLAQDFILIWRLYVVFMCNWKVIILPIILAAGCVGSAYAATAVSTIPKDGLYSSTLTSLVISAWAFGFTLNASVTGSIVVRLWRLGRTMALGAMSSNRFASSIYIVIESGAISAIANAIMLAMFASNNPASLFVMDITAQVTALTPLLIVVQVGHIGQDRISTTDLSKMPPKARGIVTFRAGQDSLLDTQSRWASSTGTEV</sequence>
<dbReference type="Proteomes" id="UP001194468">
    <property type="component" value="Unassembled WGS sequence"/>
</dbReference>
<feature type="transmembrane region" description="Helical" evidence="1">
    <location>
        <begin position="20"/>
        <end position="40"/>
    </location>
</feature>
<evidence type="ECO:0000313" key="2">
    <source>
        <dbReference type="EMBL" id="KAF8433276.1"/>
    </source>
</evidence>
<organism evidence="2 3">
    <name type="scientific">Boletus edulis BED1</name>
    <dbReference type="NCBI Taxonomy" id="1328754"/>
    <lineage>
        <taxon>Eukaryota</taxon>
        <taxon>Fungi</taxon>
        <taxon>Dikarya</taxon>
        <taxon>Basidiomycota</taxon>
        <taxon>Agaricomycotina</taxon>
        <taxon>Agaricomycetes</taxon>
        <taxon>Agaricomycetidae</taxon>
        <taxon>Boletales</taxon>
        <taxon>Boletineae</taxon>
        <taxon>Boletaceae</taxon>
        <taxon>Boletoideae</taxon>
        <taxon>Boletus</taxon>
    </lineage>
</organism>
<dbReference type="EMBL" id="WHUW01000035">
    <property type="protein sequence ID" value="KAF8433276.1"/>
    <property type="molecule type" value="Genomic_DNA"/>
</dbReference>
<feature type="transmembrane region" description="Helical" evidence="1">
    <location>
        <begin position="238"/>
        <end position="259"/>
    </location>
</feature>
<keyword evidence="1" id="KW-1133">Transmembrane helix</keyword>
<keyword evidence="3" id="KW-1185">Reference proteome</keyword>
<feature type="transmembrane region" description="Helical" evidence="1">
    <location>
        <begin position="47"/>
        <end position="66"/>
    </location>
</feature>
<keyword evidence="1" id="KW-0472">Membrane</keyword>
<evidence type="ECO:0000313" key="3">
    <source>
        <dbReference type="Proteomes" id="UP001194468"/>
    </source>
</evidence>
<dbReference type="AlphaFoldDB" id="A0AAD4BK58"/>
<name>A0AAD4BK58_BOLED</name>
<feature type="transmembrane region" description="Helical" evidence="1">
    <location>
        <begin position="99"/>
        <end position="118"/>
    </location>
</feature>
<comment type="caution">
    <text evidence="2">The sequence shown here is derived from an EMBL/GenBank/DDBJ whole genome shotgun (WGS) entry which is preliminary data.</text>
</comment>
<reference evidence="2" key="1">
    <citation type="submission" date="2019-10" db="EMBL/GenBank/DDBJ databases">
        <authorList>
            <consortium name="DOE Joint Genome Institute"/>
            <person name="Kuo A."/>
            <person name="Miyauchi S."/>
            <person name="Kiss E."/>
            <person name="Drula E."/>
            <person name="Kohler A."/>
            <person name="Sanchez-Garcia M."/>
            <person name="Andreopoulos B."/>
            <person name="Barry K.W."/>
            <person name="Bonito G."/>
            <person name="Buee M."/>
            <person name="Carver A."/>
            <person name="Chen C."/>
            <person name="Cichocki N."/>
            <person name="Clum A."/>
            <person name="Culley D."/>
            <person name="Crous P.W."/>
            <person name="Fauchery L."/>
            <person name="Girlanda M."/>
            <person name="Hayes R."/>
            <person name="Keri Z."/>
            <person name="LaButti K."/>
            <person name="Lipzen A."/>
            <person name="Lombard V."/>
            <person name="Magnuson J."/>
            <person name="Maillard F."/>
            <person name="Morin E."/>
            <person name="Murat C."/>
            <person name="Nolan M."/>
            <person name="Ohm R."/>
            <person name="Pangilinan J."/>
            <person name="Pereira M."/>
            <person name="Perotto S."/>
            <person name="Peter M."/>
            <person name="Riley R."/>
            <person name="Sitrit Y."/>
            <person name="Stielow B."/>
            <person name="Szollosi G."/>
            <person name="Zifcakova L."/>
            <person name="Stursova M."/>
            <person name="Spatafora J.W."/>
            <person name="Tedersoo L."/>
            <person name="Vaario L.-M."/>
            <person name="Yamada A."/>
            <person name="Yan M."/>
            <person name="Wang P."/>
            <person name="Xu J."/>
            <person name="Bruns T."/>
            <person name="Baldrian P."/>
            <person name="Vilgalys R."/>
            <person name="Henrissat B."/>
            <person name="Grigoriev I.V."/>
            <person name="Hibbett D."/>
            <person name="Nagy L.G."/>
            <person name="Martin F.M."/>
        </authorList>
    </citation>
    <scope>NUCLEOTIDE SEQUENCE</scope>
    <source>
        <strain evidence="2">BED1</strain>
    </source>
</reference>
<evidence type="ECO:0000256" key="1">
    <source>
        <dbReference type="SAM" id="Phobius"/>
    </source>
</evidence>
<gene>
    <name evidence="2" type="ORF">L210DRAFT_1059929</name>
</gene>
<feature type="transmembrane region" description="Helical" evidence="1">
    <location>
        <begin position="130"/>
        <end position="149"/>
    </location>
</feature>
<reference evidence="2" key="2">
    <citation type="journal article" date="2020" name="Nat. Commun.">
        <title>Large-scale genome sequencing of mycorrhizal fungi provides insights into the early evolution of symbiotic traits.</title>
        <authorList>
            <person name="Miyauchi S."/>
            <person name="Kiss E."/>
            <person name="Kuo A."/>
            <person name="Drula E."/>
            <person name="Kohler A."/>
            <person name="Sanchez-Garcia M."/>
            <person name="Morin E."/>
            <person name="Andreopoulos B."/>
            <person name="Barry K.W."/>
            <person name="Bonito G."/>
            <person name="Buee M."/>
            <person name="Carver A."/>
            <person name="Chen C."/>
            <person name="Cichocki N."/>
            <person name="Clum A."/>
            <person name="Culley D."/>
            <person name="Crous P.W."/>
            <person name="Fauchery L."/>
            <person name="Girlanda M."/>
            <person name="Hayes R.D."/>
            <person name="Keri Z."/>
            <person name="LaButti K."/>
            <person name="Lipzen A."/>
            <person name="Lombard V."/>
            <person name="Magnuson J."/>
            <person name="Maillard F."/>
            <person name="Murat C."/>
            <person name="Nolan M."/>
            <person name="Ohm R.A."/>
            <person name="Pangilinan J."/>
            <person name="Pereira M.F."/>
            <person name="Perotto S."/>
            <person name="Peter M."/>
            <person name="Pfister S."/>
            <person name="Riley R."/>
            <person name="Sitrit Y."/>
            <person name="Stielow J.B."/>
            <person name="Szollosi G."/>
            <person name="Zifcakova L."/>
            <person name="Stursova M."/>
            <person name="Spatafora J.W."/>
            <person name="Tedersoo L."/>
            <person name="Vaario L.M."/>
            <person name="Yamada A."/>
            <person name="Yan M."/>
            <person name="Wang P."/>
            <person name="Xu J."/>
            <person name="Bruns T."/>
            <person name="Baldrian P."/>
            <person name="Vilgalys R."/>
            <person name="Dunand C."/>
            <person name="Henrissat B."/>
            <person name="Grigoriev I.V."/>
            <person name="Hibbett D."/>
            <person name="Nagy L.G."/>
            <person name="Martin F.M."/>
        </authorList>
    </citation>
    <scope>NUCLEOTIDE SEQUENCE</scope>
    <source>
        <strain evidence="2">BED1</strain>
    </source>
</reference>
<protein>
    <submittedName>
        <fullName evidence="2">Uncharacterized protein</fullName>
    </submittedName>
</protein>